<accession>A0A553Q501</accession>
<dbReference type="OrthoDB" id="8962609at2759"/>
<protein>
    <submittedName>
        <fullName evidence="2">Uncharacterized protein</fullName>
    </submittedName>
</protein>
<proteinExistence type="predicted"/>
<name>A0A553Q501_9TELE</name>
<sequence>EEPPLVQGPPLAQLELLSSAVLSFSSVRLQSPDGSEGVYPESEREEAQPEESTMTLLDSEDSLVIRSKFRSVVQLRLQQKRTRERRLNLMHPLKSSASFQEQTEGLESIQLRGRETRMMVESEKHKLRSGPDKPEAGDMNFVQDPETNSHSKLKRSKAAQTMKEERRVREKEEEKRQMKKEEKKTKGSMQEKEEGKALFNSEIRRSGGGGEKKADRNLRTLPSCIIPSK</sequence>
<feature type="region of interest" description="Disordered" evidence="1">
    <location>
        <begin position="90"/>
        <end position="229"/>
    </location>
</feature>
<organism evidence="2 3">
    <name type="scientific">Danionella cerebrum</name>
    <dbReference type="NCBI Taxonomy" id="2873325"/>
    <lineage>
        <taxon>Eukaryota</taxon>
        <taxon>Metazoa</taxon>
        <taxon>Chordata</taxon>
        <taxon>Craniata</taxon>
        <taxon>Vertebrata</taxon>
        <taxon>Euteleostomi</taxon>
        <taxon>Actinopterygii</taxon>
        <taxon>Neopterygii</taxon>
        <taxon>Teleostei</taxon>
        <taxon>Ostariophysi</taxon>
        <taxon>Cypriniformes</taxon>
        <taxon>Danionidae</taxon>
        <taxon>Danioninae</taxon>
        <taxon>Danionella</taxon>
    </lineage>
</organism>
<feature type="compositionally biased region" description="Basic and acidic residues" evidence="1">
    <location>
        <begin position="112"/>
        <end position="136"/>
    </location>
</feature>
<dbReference type="STRING" id="623744.A0A553Q501"/>
<keyword evidence="3" id="KW-1185">Reference proteome</keyword>
<evidence type="ECO:0000256" key="1">
    <source>
        <dbReference type="SAM" id="MobiDB-lite"/>
    </source>
</evidence>
<dbReference type="Gene3D" id="6.10.140.2040">
    <property type="match status" value="1"/>
</dbReference>
<feature type="compositionally biased region" description="Basic and acidic residues" evidence="1">
    <location>
        <begin position="162"/>
        <end position="218"/>
    </location>
</feature>
<evidence type="ECO:0000313" key="3">
    <source>
        <dbReference type="Proteomes" id="UP000316079"/>
    </source>
</evidence>
<dbReference type="EMBL" id="SRMA01026331">
    <property type="protein sequence ID" value="TRY85014.1"/>
    <property type="molecule type" value="Genomic_DNA"/>
</dbReference>
<feature type="region of interest" description="Disordered" evidence="1">
    <location>
        <begin position="30"/>
        <end position="55"/>
    </location>
</feature>
<reference evidence="2 3" key="1">
    <citation type="journal article" date="2019" name="Sci. Data">
        <title>Hybrid genome assembly and annotation of Danionella translucida.</title>
        <authorList>
            <person name="Kadobianskyi M."/>
            <person name="Schulze L."/>
            <person name="Schuelke M."/>
            <person name="Judkewitz B."/>
        </authorList>
    </citation>
    <scope>NUCLEOTIDE SEQUENCE [LARGE SCALE GENOMIC DNA]</scope>
    <source>
        <strain evidence="2 3">Bolton</strain>
    </source>
</reference>
<dbReference type="Proteomes" id="UP000316079">
    <property type="component" value="Unassembled WGS sequence"/>
</dbReference>
<feature type="non-terminal residue" evidence="2">
    <location>
        <position position="1"/>
    </location>
</feature>
<comment type="caution">
    <text evidence="2">The sequence shown here is derived from an EMBL/GenBank/DDBJ whole genome shotgun (WGS) entry which is preliminary data.</text>
</comment>
<feature type="compositionally biased region" description="Polar residues" evidence="1">
    <location>
        <begin position="95"/>
        <end position="105"/>
    </location>
</feature>
<evidence type="ECO:0000313" key="2">
    <source>
        <dbReference type="EMBL" id="TRY85014.1"/>
    </source>
</evidence>
<gene>
    <name evidence="2" type="ORF">DNTS_016185</name>
</gene>
<dbReference type="AlphaFoldDB" id="A0A553Q501"/>